<dbReference type="CDD" id="cd09804">
    <property type="entry name" value="Dcp1"/>
    <property type="match status" value="1"/>
</dbReference>
<dbReference type="Gene3D" id="6.10.140.2030">
    <property type="match status" value="1"/>
</dbReference>
<dbReference type="Gene3D" id="2.30.29.30">
    <property type="entry name" value="Pleckstrin-homology domain (PH domain)/Phosphotyrosine-binding domain (PTB)"/>
    <property type="match status" value="1"/>
</dbReference>
<comment type="subcellular location">
    <subcellularLocation>
        <location evidence="1">Cytoplasm</location>
    </subcellularLocation>
</comment>
<keyword evidence="5" id="KW-0866">Nonsense-mediated mRNA decay</keyword>
<sequence>MTDRTELRMNVAALKRVDPYVKDILETATHVALYTFNADENEWEKTDIEGALFLYSRNGEPYNSILIMNSGLLERFANYFDPSLVSHLLNTNNLVEPVAPGLDLQLQEPFLLYRNSRCNIYGIWFYEKEECVRIANMLNKLLKECEENRKISNKPLLKAKKTSGPNVNNVDIFSMLSKAQEDFNTSRGSSGGGCDSGNRVTGLKSPSVMPMIDNISGPLAAPLGPDVTSQSVMDFFAKAKVNTGHFKAGDQPTPGSTVAVESKPLLARLMSHPAAHTLEHIEKQQRSVTPQPSHQSHATTIPSANKSKRRNKATPQQDAAPISQDLPLPVTQNINDSNGSIGFLRIQSPTTVTSSTLRNHQASNVTNSNNANPLASLLAHASGSTSSDDIIPAAPTLSGRGSAPALIPPVMFAAPSPPEPVRTRPLEPLTKTQLLQAFTYLLKSDPDFIQKIHEAYVKSLGEILS</sequence>
<dbReference type="RefSeq" id="XP_024872994.1">
    <property type="nucleotide sequence ID" value="XM_025017226.1"/>
</dbReference>
<reference evidence="9" key="1">
    <citation type="submission" date="2025-08" db="UniProtKB">
        <authorList>
            <consortium name="RefSeq"/>
        </authorList>
    </citation>
    <scope>IDENTIFICATION</scope>
    <source>
        <tissue evidence="9">Whole body</tissue>
    </source>
</reference>
<accession>A0A6J1PT48</accession>
<proteinExistence type="inferred from homology"/>
<evidence type="ECO:0000313" key="9">
    <source>
        <dbReference type="RefSeq" id="XP_024872994.1"/>
    </source>
</evidence>
<feature type="region of interest" description="Disordered" evidence="6">
    <location>
        <begin position="282"/>
        <end position="334"/>
    </location>
</feature>
<comment type="similarity">
    <text evidence="2">Belongs to the DCP1 family.</text>
</comment>
<protein>
    <submittedName>
        <fullName evidence="9">mRNA-decapping enzyme 1A isoform X1</fullName>
    </submittedName>
</protein>
<keyword evidence="8" id="KW-1185">Reference proteome</keyword>
<dbReference type="PANTHER" id="PTHR16290:SF0">
    <property type="entry name" value="DECAPPING PROTEIN 1, ISOFORM A"/>
    <property type="match status" value="1"/>
</dbReference>
<keyword evidence="3" id="KW-0963">Cytoplasm</keyword>
<name>A0A6J1PT48_9HYME</name>
<feature type="region of interest" description="Disordered" evidence="6">
    <location>
        <begin position="183"/>
        <end position="205"/>
    </location>
</feature>
<dbReference type="InterPro" id="IPR010334">
    <property type="entry name" value="Dcp1"/>
</dbReference>
<evidence type="ECO:0000256" key="4">
    <source>
        <dbReference type="ARBA" id="ARBA00022664"/>
    </source>
</evidence>
<evidence type="ECO:0000256" key="5">
    <source>
        <dbReference type="ARBA" id="ARBA00023161"/>
    </source>
</evidence>
<evidence type="ECO:0000256" key="1">
    <source>
        <dbReference type="ARBA" id="ARBA00004496"/>
    </source>
</evidence>
<dbReference type="GO" id="GO:0000932">
    <property type="term" value="C:P-body"/>
    <property type="evidence" value="ECO:0007669"/>
    <property type="project" value="TreeGrafter"/>
</dbReference>
<dbReference type="CTD" id="37790"/>
<dbReference type="Pfam" id="PF16741">
    <property type="entry name" value="mRNA_decap_C"/>
    <property type="match status" value="1"/>
</dbReference>
<evidence type="ECO:0000256" key="6">
    <source>
        <dbReference type="SAM" id="MobiDB-lite"/>
    </source>
</evidence>
<dbReference type="GO" id="GO:0031087">
    <property type="term" value="P:deadenylation-independent decapping of nuclear-transcribed mRNA"/>
    <property type="evidence" value="ECO:0007669"/>
    <property type="project" value="TreeGrafter"/>
</dbReference>
<organism evidence="8 9">
    <name type="scientific">Temnothorax curvispinosus</name>
    <dbReference type="NCBI Taxonomy" id="300111"/>
    <lineage>
        <taxon>Eukaryota</taxon>
        <taxon>Metazoa</taxon>
        <taxon>Ecdysozoa</taxon>
        <taxon>Arthropoda</taxon>
        <taxon>Hexapoda</taxon>
        <taxon>Insecta</taxon>
        <taxon>Pterygota</taxon>
        <taxon>Neoptera</taxon>
        <taxon>Endopterygota</taxon>
        <taxon>Hymenoptera</taxon>
        <taxon>Apocrita</taxon>
        <taxon>Aculeata</taxon>
        <taxon>Formicoidea</taxon>
        <taxon>Formicidae</taxon>
        <taxon>Myrmicinae</taxon>
        <taxon>Temnothorax</taxon>
    </lineage>
</organism>
<dbReference type="OrthoDB" id="440673at2759"/>
<dbReference type="GO" id="GO:0000184">
    <property type="term" value="P:nuclear-transcribed mRNA catabolic process, nonsense-mediated decay"/>
    <property type="evidence" value="ECO:0007669"/>
    <property type="project" value="UniProtKB-KW"/>
</dbReference>
<dbReference type="GO" id="GO:0000290">
    <property type="term" value="P:deadenylation-dependent decapping of nuclear-transcribed mRNA"/>
    <property type="evidence" value="ECO:0007669"/>
    <property type="project" value="InterPro"/>
</dbReference>
<evidence type="ECO:0000313" key="8">
    <source>
        <dbReference type="Proteomes" id="UP000504618"/>
    </source>
</evidence>
<dbReference type="SUPFAM" id="SSF50729">
    <property type="entry name" value="PH domain-like"/>
    <property type="match status" value="1"/>
</dbReference>
<dbReference type="GO" id="GO:0006397">
    <property type="term" value="P:mRNA processing"/>
    <property type="evidence" value="ECO:0007669"/>
    <property type="project" value="UniProtKB-KW"/>
</dbReference>
<feature type="domain" description="mRNA-decapping enzyme C-terminal" evidence="7">
    <location>
        <begin position="427"/>
        <end position="461"/>
    </location>
</feature>
<dbReference type="AlphaFoldDB" id="A0A6J1PT48"/>
<dbReference type="InterPro" id="IPR011993">
    <property type="entry name" value="PH-like_dom_sf"/>
</dbReference>
<dbReference type="GO" id="GO:0003729">
    <property type="term" value="F:mRNA binding"/>
    <property type="evidence" value="ECO:0007669"/>
    <property type="project" value="TreeGrafter"/>
</dbReference>
<dbReference type="PANTHER" id="PTHR16290">
    <property type="entry name" value="TRANSCRIPTION FACTOR SMIF DECAPPING ENZYME DCP1"/>
    <property type="match status" value="1"/>
</dbReference>
<keyword evidence="4" id="KW-0507">mRNA processing</keyword>
<dbReference type="GeneID" id="112455359"/>
<dbReference type="Proteomes" id="UP000504618">
    <property type="component" value="Unplaced"/>
</dbReference>
<evidence type="ECO:0000256" key="2">
    <source>
        <dbReference type="ARBA" id="ARBA00008778"/>
    </source>
</evidence>
<dbReference type="GO" id="GO:0008047">
    <property type="term" value="F:enzyme activator activity"/>
    <property type="evidence" value="ECO:0007669"/>
    <property type="project" value="InterPro"/>
</dbReference>
<evidence type="ECO:0000259" key="7">
    <source>
        <dbReference type="Pfam" id="PF16741"/>
    </source>
</evidence>
<dbReference type="Pfam" id="PF06058">
    <property type="entry name" value="DCP1"/>
    <property type="match status" value="1"/>
</dbReference>
<feature type="compositionally biased region" description="Polar residues" evidence="6">
    <location>
        <begin position="286"/>
        <end position="305"/>
    </location>
</feature>
<dbReference type="InterPro" id="IPR031953">
    <property type="entry name" value="mRNA_decap_C"/>
</dbReference>
<evidence type="ECO:0000256" key="3">
    <source>
        <dbReference type="ARBA" id="ARBA00022490"/>
    </source>
</evidence>
<gene>
    <name evidence="9" type="primary">LOC112455359</name>
</gene>